<proteinExistence type="inferred from homology"/>
<name>A0A1M4YMZ7_9FIRM</name>
<feature type="domain" description="Putative zinc-finger" evidence="10">
    <location>
        <begin position="3"/>
        <end position="36"/>
    </location>
</feature>
<dbReference type="OrthoDB" id="9808253at2"/>
<keyword evidence="12" id="KW-0479">Metal-binding</keyword>
<protein>
    <recommendedName>
        <fullName evidence="6">Anti-sigma-W factor RsiW</fullName>
    </recommendedName>
</protein>
<dbReference type="PANTHER" id="PTHR37461:SF1">
    <property type="entry name" value="ANTI-SIGMA-K FACTOR RSKA"/>
    <property type="match status" value="1"/>
</dbReference>
<keyword evidence="13" id="KW-1185">Reference proteome</keyword>
<dbReference type="InterPro" id="IPR051474">
    <property type="entry name" value="Anti-sigma-K/W_factor"/>
</dbReference>
<keyword evidence="12" id="KW-0863">Zinc-finger</keyword>
<dbReference type="Gene3D" id="1.10.10.1320">
    <property type="entry name" value="Anti-sigma factor, zinc-finger domain"/>
    <property type="match status" value="1"/>
</dbReference>
<dbReference type="AlphaFoldDB" id="A0A1M4YMZ7"/>
<evidence type="ECO:0000313" key="12">
    <source>
        <dbReference type="EMBL" id="SHF07160.1"/>
    </source>
</evidence>
<evidence type="ECO:0000256" key="4">
    <source>
        <dbReference type="ARBA" id="ARBA00023136"/>
    </source>
</evidence>
<reference evidence="13" key="1">
    <citation type="submission" date="2016-11" db="EMBL/GenBank/DDBJ databases">
        <authorList>
            <person name="Varghese N."/>
            <person name="Submissions S."/>
        </authorList>
    </citation>
    <scope>NUCLEOTIDE SEQUENCE [LARGE SCALE GENOMIC DNA]</scope>
    <source>
        <strain evidence="13">DSM 12395</strain>
    </source>
</reference>
<keyword evidence="7" id="KW-0175">Coiled coil</keyword>
<feature type="region of interest" description="Disordered" evidence="8">
    <location>
        <begin position="141"/>
        <end position="189"/>
    </location>
</feature>
<evidence type="ECO:0000256" key="1">
    <source>
        <dbReference type="ARBA" id="ARBA00004167"/>
    </source>
</evidence>
<sequence length="358" mass="38749">MRCQDVLEMLSPYLDGALTHAEREAVRVHLARCPGCGAELERLRTTRRLLQELPELTPPAGFRAGLMEKIEQLPAPEQVPQYKGWLDRVSGVARSTWYRMAAVAAVMAMTIGLTALWEKEGNQFLPVDPGARDTVVAVQEPQQPGKDQTVPLDDLQIPPQEPGGAVTNPAPPSLGPNVGDDATPGKTGAAVTVSNNRSIWQGESFVPQPSEGMVAASAILKLDVENLEAALKSVNAIVQNSGGSVYQPYSGSDETGTVGIKIPRSSYQQAIGSLQSLGNVVTYLPSEKDLSVTHKEAREKMRQLKARQTELEAKLTEGLSADLQKQLAEVNASLEEQIETIKQLEDRSSYCLITVTLM</sequence>
<accession>A0A1M4YMZ7</accession>
<dbReference type="RefSeq" id="WP_073238770.1">
    <property type="nucleotide sequence ID" value="NZ_FQUY01000011.1"/>
</dbReference>
<feature type="coiled-coil region" evidence="7">
    <location>
        <begin position="287"/>
        <end position="347"/>
    </location>
</feature>
<dbReference type="PANTHER" id="PTHR37461">
    <property type="entry name" value="ANTI-SIGMA-K FACTOR RSKA"/>
    <property type="match status" value="1"/>
</dbReference>
<dbReference type="STRING" id="1121429.SAMN02745133_01747"/>
<keyword evidence="4 9" id="KW-0472">Membrane</keyword>
<dbReference type="Pfam" id="PF14257">
    <property type="entry name" value="DUF4349"/>
    <property type="match status" value="1"/>
</dbReference>
<evidence type="ECO:0000256" key="6">
    <source>
        <dbReference type="ARBA" id="ARBA00024438"/>
    </source>
</evidence>
<dbReference type="InterPro" id="IPR041916">
    <property type="entry name" value="Anti_sigma_zinc_sf"/>
</dbReference>
<keyword evidence="2 9" id="KW-0812">Transmembrane</keyword>
<evidence type="ECO:0000313" key="13">
    <source>
        <dbReference type="Proteomes" id="UP000184148"/>
    </source>
</evidence>
<feature type="transmembrane region" description="Helical" evidence="9">
    <location>
        <begin position="97"/>
        <end position="117"/>
    </location>
</feature>
<dbReference type="GO" id="GO:0016020">
    <property type="term" value="C:membrane"/>
    <property type="evidence" value="ECO:0007669"/>
    <property type="project" value="UniProtKB-SubCell"/>
</dbReference>
<evidence type="ECO:0000259" key="11">
    <source>
        <dbReference type="Pfam" id="PF14257"/>
    </source>
</evidence>
<dbReference type="GO" id="GO:0016989">
    <property type="term" value="F:sigma factor antagonist activity"/>
    <property type="evidence" value="ECO:0007669"/>
    <property type="project" value="TreeGrafter"/>
</dbReference>
<evidence type="ECO:0000256" key="8">
    <source>
        <dbReference type="SAM" id="MobiDB-lite"/>
    </source>
</evidence>
<dbReference type="EMBL" id="FQUY01000011">
    <property type="protein sequence ID" value="SHF07160.1"/>
    <property type="molecule type" value="Genomic_DNA"/>
</dbReference>
<organism evidence="12 13">
    <name type="scientific">Desulforamulus putei DSM 12395</name>
    <dbReference type="NCBI Taxonomy" id="1121429"/>
    <lineage>
        <taxon>Bacteria</taxon>
        <taxon>Bacillati</taxon>
        <taxon>Bacillota</taxon>
        <taxon>Clostridia</taxon>
        <taxon>Eubacteriales</taxon>
        <taxon>Peptococcaceae</taxon>
        <taxon>Desulforamulus</taxon>
    </lineage>
</organism>
<evidence type="ECO:0000256" key="7">
    <source>
        <dbReference type="SAM" id="Coils"/>
    </source>
</evidence>
<keyword evidence="12" id="KW-0862">Zinc</keyword>
<gene>
    <name evidence="12" type="ORF">SAMN02745133_01747</name>
</gene>
<evidence type="ECO:0000256" key="5">
    <source>
        <dbReference type="ARBA" id="ARBA00024353"/>
    </source>
</evidence>
<evidence type="ECO:0000256" key="3">
    <source>
        <dbReference type="ARBA" id="ARBA00022989"/>
    </source>
</evidence>
<dbReference type="Proteomes" id="UP000184148">
    <property type="component" value="Unassembled WGS sequence"/>
</dbReference>
<comment type="subcellular location">
    <subcellularLocation>
        <location evidence="1">Membrane</location>
        <topology evidence="1">Single-pass membrane protein</topology>
    </subcellularLocation>
</comment>
<dbReference type="InterPro" id="IPR027383">
    <property type="entry name" value="Znf_put"/>
</dbReference>
<dbReference type="Pfam" id="PF13490">
    <property type="entry name" value="zf-HC2"/>
    <property type="match status" value="1"/>
</dbReference>
<keyword evidence="3 9" id="KW-1133">Transmembrane helix</keyword>
<dbReference type="GO" id="GO:0008270">
    <property type="term" value="F:zinc ion binding"/>
    <property type="evidence" value="ECO:0007669"/>
    <property type="project" value="UniProtKB-KW"/>
</dbReference>
<evidence type="ECO:0000256" key="2">
    <source>
        <dbReference type="ARBA" id="ARBA00022692"/>
    </source>
</evidence>
<dbReference type="InterPro" id="IPR025645">
    <property type="entry name" value="DUF4349"/>
</dbReference>
<feature type="domain" description="DUF4349" evidence="11">
    <location>
        <begin position="214"/>
        <end position="357"/>
    </location>
</feature>
<comment type="similarity">
    <text evidence="5">Belongs to the zinc-associated anti-sigma factor (ZAS) superfamily. Anti-sigma-W factor family.</text>
</comment>
<evidence type="ECO:0000259" key="10">
    <source>
        <dbReference type="Pfam" id="PF13490"/>
    </source>
</evidence>
<evidence type="ECO:0000256" key="9">
    <source>
        <dbReference type="SAM" id="Phobius"/>
    </source>
</evidence>
<dbReference type="GO" id="GO:0006417">
    <property type="term" value="P:regulation of translation"/>
    <property type="evidence" value="ECO:0007669"/>
    <property type="project" value="TreeGrafter"/>
</dbReference>